<name>A0ABD1ZLU5_9MARC</name>
<evidence type="ECO:0000313" key="2">
    <source>
        <dbReference type="Proteomes" id="UP001605036"/>
    </source>
</evidence>
<evidence type="ECO:0000313" key="1">
    <source>
        <dbReference type="EMBL" id="KAL2651851.1"/>
    </source>
</evidence>
<accession>A0ABD1ZLU5</accession>
<dbReference type="Proteomes" id="UP001605036">
    <property type="component" value="Unassembled WGS sequence"/>
</dbReference>
<protein>
    <submittedName>
        <fullName evidence="1">Uncharacterized protein</fullName>
    </submittedName>
</protein>
<comment type="caution">
    <text evidence="1">The sequence shown here is derived from an EMBL/GenBank/DDBJ whole genome shotgun (WGS) entry which is preliminary data.</text>
</comment>
<organism evidence="1 2">
    <name type="scientific">Riccia fluitans</name>
    <dbReference type="NCBI Taxonomy" id="41844"/>
    <lineage>
        <taxon>Eukaryota</taxon>
        <taxon>Viridiplantae</taxon>
        <taxon>Streptophyta</taxon>
        <taxon>Embryophyta</taxon>
        <taxon>Marchantiophyta</taxon>
        <taxon>Marchantiopsida</taxon>
        <taxon>Marchantiidae</taxon>
        <taxon>Marchantiales</taxon>
        <taxon>Ricciaceae</taxon>
        <taxon>Riccia</taxon>
    </lineage>
</organism>
<dbReference type="AlphaFoldDB" id="A0ABD1ZLU5"/>
<keyword evidence="2" id="KW-1185">Reference proteome</keyword>
<sequence>MSSGAVIMSRTALFSVDIYRNTSLLEPADVGSHAHAPVHMQIQELGSSCVVSQDLSKKWAQRREIPPISRTFFT</sequence>
<reference evidence="1 2" key="1">
    <citation type="submission" date="2024-09" db="EMBL/GenBank/DDBJ databases">
        <title>Chromosome-scale assembly of Riccia fluitans.</title>
        <authorList>
            <person name="Paukszto L."/>
            <person name="Sawicki J."/>
            <person name="Karawczyk K."/>
            <person name="Piernik-Szablinska J."/>
            <person name="Szczecinska M."/>
            <person name="Mazdziarz M."/>
        </authorList>
    </citation>
    <scope>NUCLEOTIDE SEQUENCE [LARGE SCALE GENOMIC DNA]</scope>
    <source>
        <strain evidence="1">Rf_01</strain>
        <tissue evidence="1">Aerial parts of the thallus</tissue>
    </source>
</reference>
<gene>
    <name evidence="1" type="ORF">R1flu_019979</name>
</gene>
<proteinExistence type="predicted"/>
<dbReference type="EMBL" id="JBHFFA010000001">
    <property type="protein sequence ID" value="KAL2651851.1"/>
    <property type="molecule type" value="Genomic_DNA"/>
</dbReference>